<dbReference type="Pfam" id="PF12833">
    <property type="entry name" value="HTH_18"/>
    <property type="match status" value="1"/>
</dbReference>
<protein>
    <submittedName>
        <fullName evidence="6">AraC-type DNA-binding protein</fullName>
    </submittedName>
</protein>
<dbReference type="EMBL" id="FQYX01000002">
    <property type="protein sequence ID" value="SHI49063.1"/>
    <property type="molecule type" value="Genomic_DNA"/>
</dbReference>
<gene>
    <name evidence="6" type="ORF">SAMN04487911_102232</name>
</gene>
<dbReference type="InterPro" id="IPR018060">
    <property type="entry name" value="HTH_AraC"/>
</dbReference>
<dbReference type="SUPFAM" id="SSF46689">
    <property type="entry name" value="Homeodomain-like"/>
    <property type="match status" value="1"/>
</dbReference>
<keyword evidence="2 6" id="KW-0238">DNA-binding</keyword>
<name>A0A1M6BKP5_9FLAO</name>
<dbReference type="PANTHER" id="PTHR43280">
    <property type="entry name" value="ARAC-FAMILY TRANSCRIPTIONAL REGULATOR"/>
    <property type="match status" value="1"/>
</dbReference>
<sequence length="494" mass="56859">MGWSNDTDLQNIDCGILENHELLSTDIEALSSEECFKIGVCAYKNQNYSEAYAFLLSAHLKGYDKSASFQKFFAASKLAVDSINELARKNTYLKNQIQATHHLLGSSATLIENQAQPGDYQSSTQQDLLNYLFLVFAISGIFLAAKLLKNHKNVNTHNIFLAIFLFGVSIMLLELSVYWIQDFNYTPKEFFYHIHFFLWAPSLYLYIRKKLNITSNGSTLKITKHYGVFVFFCLLLLIHINITDGLNSPLSPSNNVAFIIQNAYLKFIHSTLYLIMLFRLYKEHRNSLNFSNKKWFVLAISFLAAIILIVLSRALFAEIPSFNYISKYIGAILLSLFIGVCAIMLFIQPEILTKTEALKPKPKVKYKNSGLTEDMIETLREQLLKLIENEKVYLDNTITLEKLAKSLNTDRYSLSQVINQEFGKNFYEFINDFRVQEAINIIEKNDYQIDLITDLIYESGFNNKVSFYKAFKKRKGMTPSQYIKEQKSEIIVNG</sequence>
<keyword evidence="1" id="KW-0805">Transcription regulation</keyword>
<evidence type="ECO:0000256" key="1">
    <source>
        <dbReference type="ARBA" id="ARBA00023015"/>
    </source>
</evidence>
<reference evidence="6 7" key="1">
    <citation type="submission" date="2016-11" db="EMBL/GenBank/DDBJ databases">
        <authorList>
            <person name="Jaros S."/>
            <person name="Januszkiewicz K."/>
            <person name="Wedrychowicz H."/>
        </authorList>
    </citation>
    <scope>NUCLEOTIDE SEQUENCE [LARGE SCALE GENOMIC DNA]</scope>
    <source>
        <strain evidence="6 7">CGMCC 1.8863</strain>
    </source>
</reference>
<evidence type="ECO:0000259" key="5">
    <source>
        <dbReference type="PROSITE" id="PS01124"/>
    </source>
</evidence>
<feature type="transmembrane region" description="Helical" evidence="4">
    <location>
        <begin position="226"/>
        <end position="243"/>
    </location>
</feature>
<feature type="domain" description="HTH araC/xylS-type" evidence="5">
    <location>
        <begin position="381"/>
        <end position="485"/>
    </location>
</feature>
<organism evidence="6 7">
    <name type="scientific">Arenibacter nanhaiticus</name>
    <dbReference type="NCBI Taxonomy" id="558155"/>
    <lineage>
        <taxon>Bacteria</taxon>
        <taxon>Pseudomonadati</taxon>
        <taxon>Bacteroidota</taxon>
        <taxon>Flavobacteriia</taxon>
        <taxon>Flavobacteriales</taxon>
        <taxon>Flavobacteriaceae</taxon>
        <taxon>Arenibacter</taxon>
    </lineage>
</organism>
<dbReference type="Proteomes" id="UP000184231">
    <property type="component" value="Unassembled WGS sequence"/>
</dbReference>
<dbReference type="PROSITE" id="PS01124">
    <property type="entry name" value="HTH_ARAC_FAMILY_2"/>
    <property type="match status" value="1"/>
</dbReference>
<evidence type="ECO:0000313" key="6">
    <source>
        <dbReference type="EMBL" id="SHI49063.1"/>
    </source>
</evidence>
<dbReference type="STRING" id="558155.SAMN04487911_102232"/>
<feature type="transmembrane region" description="Helical" evidence="4">
    <location>
        <begin position="190"/>
        <end position="206"/>
    </location>
</feature>
<proteinExistence type="predicted"/>
<evidence type="ECO:0000256" key="4">
    <source>
        <dbReference type="SAM" id="Phobius"/>
    </source>
</evidence>
<accession>A0A1M6BKP5</accession>
<feature type="transmembrane region" description="Helical" evidence="4">
    <location>
        <begin position="128"/>
        <end position="147"/>
    </location>
</feature>
<evidence type="ECO:0000313" key="7">
    <source>
        <dbReference type="Proteomes" id="UP000184231"/>
    </source>
</evidence>
<dbReference type="PANTHER" id="PTHR43280:SF29">
    <property type="entry name" value="ARAC-FAMILY TRANSCRIPTIONAL REGULATOR"/>
    <property type="match status" value="1"/>
</dbReference>
<feature type="transmembrane region" description="Helical" evidence="4">
    <location>
        <begin position="295"/>
        <end position="316"/>
    </location>
</feature>
<keyword evidence="3" id="KW-0804">Transcription</keyword>
<keyword evidence="4" id="KW-0472">Membrane</keyword>
<dbReference type="InterPro" id="IPR009057">
    <property type="entry name" value="Homeodomain-like_sf"/>
</dbReference>
<evidence type="ECO:0000256" key="3">
    <source>
        <dbReference type="ARBA" id="ARBA00023163"/>
    </source>
</evidence>
<dbReference type="AlphaFoldDB" id="A0A1M6BKP5"/>
<feature type="transmembrane region" description="Helical" evidence="4">
    <location>
        <begin position="159"/>
        <end position="178"/>
    </location>
</feature>
<keyword evidence="7" id="KW-1185">Reference proteome</keyword>
<dbReference type="InterPro" id="IPR018062">
    <property type="entry name" value="HTH_AraC-typ_CS"/>
</dbReference>
<keyword evidence="4" id="KW-0812">Transmembrane</keyword>
<dbReference type="GO" id="GO:0003700">
    <property type="term" value="F:DNA-binding transcription factor activity"/>
    <property type="evidence" value="ECO:0007669"/>
    <property type="project" value="InterPro"/>
</dbReference>
<dbReference type="GO" id="GO:0043565">
    <property type="term" value="F:sequence-specific DNA binding"/>
    <property type="evidence" value="ECO:0007669"/>
    <property type="project" value="InterPro"/>
</dbReference>
<dbReference type="SMART" id="SM00342">
    <property type="entry name" value="HTH_ARAC"/>
    <property type="match status" value="1"/>
</dbReference>
<evidence type="ECO:0000256" key="2">
    <source>
        <dbReference type="ARBA" id="ARBA00023125"/>
    </source>
</evidence>
<feature type="transmembrane region" description="Helical" evidence="4">
    <location>
        <begin position="328"/>
        <end position="347"/>
    </location>
</feature>
<keyword evidence="4" id="KW-1133">Transmembrane helix</keyword>
<dbReference type="Gene3D" id="1.10.10.60">
    <property type="entry name" value="Homeodomain-like"/>
    <property type="match status" value="2"/>
</dbReference>
<feature type="transmembrane region" description="Helical" evidence="4">
    <location>
        <begin position="263"/>
        <end position="281"/>
    </location>
</feature>
<dbReference type="PROSITE" id="PS00041">
    <property type="entry name" value="HTH_ARAC_FAMILY_1"/>
    <property type="match status" value="1"/>
</dbReference>